<proteinExistence type="predicted"/>
<sequence length="182" mass="20270">MPKEFGECVVKTLHGMERHIRLAGKLLKKSFKYTTSNNIGGIGQGSGEGPQDCNVMIGLLKYAHARTTQGCTLLHPDGEQSIVRHGGGFVDDQIDVISLDSQEAIHEKDMVEGILLHWQNLLNVSGGDLSINKCAVGFAQYKFVKSLRRDYAVMKCIDKNEAQIELQPHNQFQLRLHLQGEK</sequence>
<keyword evidence="2" id="KW-1185">Reference proteome</keyword>
<comment type="caution">
    <text evidence="1">The sequence shown here is derived from an EMBL/GenBank/DDBJ whole genome shotgun (WGS) entry which is preliminary data.</text>
</comment>
<reference evidence="1 2" key="1">
    <citation type="journal article" date="2021" name="Sci. Rep.">
        <title>The genome of the diatom Chaetoceros tenuissimus carries an ancient integrated fragment of an extant virus.</title>
        <authorList>
            <person name="Hongo Y."/>
            <person name="Kimura K."/>
            <person name="Takaki Y."/>
            <person name="Yoshida Y."/>
            <person name="Baba S."/>
            <person name="Kobayashi G."/>
            <person name="Nagasaki K."/>
            <person name="Hano T."/>
            <person name="Tomaru Y."/>
        </authorList>
    </citation>
    <scope>NUCLEOTIDE SEQUENCE [LARGE SCALE GENOMIC DNA]</scope>
    <source>
        <strain evidence="1 2">NIES-3715</strain>
    </source>
</reference>
<evidence type="ECO:0000313" key="2">
    <source>
        <dbReference type="Proteomes" id="UP001054902"/>
    </source>
</evidence>
<gene>
    <name evidence="1" type="ORF">CTEN210_02756</name>
</gene>
<dbReference type="AlphaFoldDB" id="A0AAD3CHN9"/>
<evidence type="ECO:0000313" key="1">
    <source>
        <dbReference type="EMBL" id="GFH46282.1"/>
    </source>
</evidence>
<dbReference type="Proteomes" id="UP001054902">
    <property type="component" value="Unassembled WGS sequence"/>
</dbReference>
<name>A0AAD3CHN9_9STRA</name>
<accession>A0AAD3CHN9</accession>
<protein>
    <submittedName>
        <fullName evidence="1">Uncharacterized protein</fullName>
    </submittedName>
</protein>
<organism evidence="1 2">
    <name type="scientific">Chaetoceros tenuissimus</name>
    <dbReference type="NCBI Taxonomy" id="426638"/>
    <lineage>
        <taxon>Eukaryota</taxon>
        <taxon>Sar</taxon>
        <taxon>Stramenopiles</taxon>
        <taxon>Ochrophyta</taxon>
        <taxon>Bacillariophyta</taxon>
        <taxon>Coscinodiscophyceae</taxon>
        <taxon>Chaetocerotophycidae</taxon>
        <taxon>Chaetocerotales</taxon>
        <taxon>Chaetocerotaceae</taxon>
        <taxon>Chaetoceros</taxon>
    </lineage>
</organism>
<dbReference type="EMBL" id="BLLK01000022">
    <property type="protein sequence ID" value="GFH46282.1"/>
    <property type="molecule type" value="Genomic_DNA"/>
</dbReference>